<comment type="caution">
    <text evidence="2">The sequence shown here is derived from an EMBL/GenBank/DDBJ whole genome shotgun (WGS) entry which is preliminary data.</text>
</comment>
<keyword evidence="1" id="KW-0472">Membrane</keyword>
<evidence type="ECO:0000313" key="2">
    <source>
        <dbReference type="EMBL" id="HER43899.1"/>
    </source>
</evidence>
<sequence length="93" mass="9701">MLKAGAEYIFTGETGAVTYLFVLLLLSLSCVCRAFSARREGGRRELGALASGLSLLVVSRALGLYSMRSGLDALPLLSAAAGLAALYLMVTSI</sequence>
<gene>
    <name evidence="2" type="ORF">ENO08_05515</name>
</gene>
<dbReference type="EMBL" id="DSEC01000389">
    <property type="protein sequence ID" value="HER43899.1"/>
    <property type="molecule type" value="Genomic_DNA"/>
</dbReference>
<dbReference type="PROSITE" id="PS51257">
    <property type="entry name" value="PROKAR_LIPOPROTEIN"/>
    <property type="match status" value="1"/>
</dbReference>
<feature type="non-terminal residue" evidence="2">
    <location>
        <position position="93"/>
    </location>
</feature>
<organism evidence="2">
    <name type="scientific">Eiseniibacteriota bacterium</name>
    <dbReference type="NCBI Taxonomy" id="2212470"/>
    <lineage>
        <taxon>Bacteria</taxon>
        <taxon>Candidatus Eiseniibacteriota</taxon>
    </lineage>
</organism>
<feature type="transmembrane region" description="Helical" evidence="1">
    <location>
        <begin position="16"/>
        <end position="35"/>
    </location>
</feature>
<reference evidence="2" key="1">
    <citation type="journal article" date="2020" name="mSystems">
        <title>Genome- and Community-Level Interaction Insights into Carbon Utilization and Element Cycling Functions of Hydrothermarchaeota in Hydrothermal Sediment.</title>
        <authorList>
            <person name="Zhou Z."/>
            <person name="Liu Y."/>
            <person name="Xu W."/>
            <person name="Pan J."/>
            <person name="Luo Z.H."/>
            <person name="Li M."/>
        </authorList>
    </citation>
    <scope>NUCLEOTIDE SEQUENCE [LARGE SCALE GENOMIC DNA]</scope>
    <source>
        <strain evidence="2">SpSt-1233</strain>
    </source>
</reference>
<dbReference type="AlphaFoldDB" id="A0A7V2AV98"/>
<feature type="transmembrane region" description="Helical" evidence="1">
    <location>
        <begin position="73"/>
        <end position="90"/>
    </location>
</feature>
<name>A0A7V2AV98_UNCEI</name>
<feature type="transmembrane region" description="Helical" evidence="1">
    <location>
        <begin position="47"/>
        <end position="67"/>
    </location>
</feature>
<dbReference type="Proteomes" id="UP000886069">
    <property type="component" value="Unassembled WGS sequence"/>
</dbReference>
<evidence type="ECO:0000256" key="1">
    <source>
        <dbReference type="SAM" id="Phobius"/>
    </source>
</evidence>
<accession>A0A7V2AV98</accession>
<keyword evidence="1" id="KW-1133">Transmembrane helix</keyword>
<keyword evidence="1" id="KW-0812">Transmembrane</keyword>
<protein>
    <submittedName>
        <fullName evidence="2">Uncharacterized protein</fullName>
    </submittedName>
</protein>
<proteinExistence type="predicted"/>